<proteinExistence type="predicted"/>
<organism evidence="1">
    <name type="scientific">virus sp. ct5rm7</name>
    <dbReference type="NCBI Taxonomy" id="2827298"/>
    <lineage>
        <taxon>Viruses</taxon>
    </lineage>
</organism>
<name>A0A8S5RGJ0_9VIRU</name>
<reference evidence="1" key="1">
    <citation type="journal article" date="2021" name="Proc. Natl. Acad. Sci. U.S.A.">
        <title>A Catalog of Tens of Thousands of Viruses from Human Metagenomes Reveals Hidden Associations with Chronic Diseases.</title>
        <authorList>
            <person name="Tisza M.J."/>
            <person name="Buck C.B."/>
        </authorList>
    </citation>
    <scope>NUCLEOTIDE SEQUENCE</scope>
    <source>
        <strain evidence="1">Ct5rm7</strain>
    </source>
</reference>
<protein>
    <submittedName>
        <fullName evidence="1">Uncharacterized protein</fullName>
    </submittedName>
</protein>
<dbReference type="EMBL" id="BK059103">
    <property type="protein sequence ID" value="DAE30234.1"/>
    <property type="molecule type" value="Genomic_DNA"/>
</dbReference>
<evidence type="ECO:0000313" key="1">
    <source>
        <dbReference type="EMBL" id="DAE30234.1"/>
    </source>
</evidence>
<sequence length="47" mass="5566">MRLVINFFLSVKVWKRKMYLQRIRPHGTNPQNGGRNFFGSISCLIKI</sequence>
<accession>A0A8S5RGJ0</accession>